<evidence type="ECO:0008006" key="4">
    <source>
        <dbReference type="Google" id="ProtNLM"/>
    </source>
</evidence>
<keyword evidence="1" id="KW-1133">Transmembrane helix</keyword>
<organism evidence="2 3">
    <name type="scientific">Tepidibacillus decaturensis</name>
    <dbReference type="NCBI Taxonomy" id="1413211"/>
    <lineage>
        <taxon>Bacteria</taxon>
        <taxon>Bacillati</taxon>
        <taxon>Bacillota</taxon>
        <taxon>Bacilli</taxon>
        <taxon>Bacillales</taxon>
        <taxon>Bacillaceae</taxon>
        <taxon>Tepidibacillus</taxon>
    </lineage>
</organism>
<dbReference type="OrthoDB" id="9808460at2"/>
<dbReference type="RefSeq" id="WP_082732450.1">
    <property type="nucleotide sequence ID" value="NZ_LSKU01000001.1"/>
</dbReference>
<name>A0A135L4X5_9BACI</name>
<dbReference type="PANTHER" id="PTHR39165:SF1">
    <property type="entry name" value="DUF456 DOMAIN-CONTAINING PROTEIN"/>
    <property type="match status" value="1"/>
</dbReference>
<reference evidence="2 3" key="1">
    <citation type="submission" date="2016-02" db="EMBL/GenBank/DDBJ databases">
        <title>Draft Genome for Tepidibacillus decaturensis nov. sp. Strain Z9, an Anaerobic, Moderately Thermophilic and Heterotrophic Bacterium from Deep Subsurface of the Illinois Basin, USA.</title>
        <authorList>
            <person name="Dong Y."/>
            <person name="Chang J.Y."/>
            <person name="Sanford R."/>
            <person name="Fouke B.W."/>
        </authorList>
    </citation>
    <scope>NUCLEOTIDE SEQUENCE [LARGE SCALE GENOMIC DNA]</scope>
    <source>
        <strain evidence="2 3">Z9</strain>
    </source>
</reference>
<feature type="transmembrane region" description="Helical" evidence="1">
    <location>
        <begin position="83"/>
        <end position="110"/>
    </location>
</feature>
<keyword evidence="1" id="KW-0472">Membrane</keyword>
<proteinExistence type="predicted"/>
<accession>A0A135L4X5</accession>
<dbReference type="PANTHER" id="PTHR39165">
    <property type="entry name" value="IG HYPOTHETICAL 17883"/>
    <property type="match status" value="1"/>
</dbReference>
<dbReference type="InterPro" id="IPR007403">
    <property type="entry name" value="DUF456"/>
</dbReference>
<dbReference type="Pfam" id="PF04306">
    <property type="entry name" value="DUF456"/>
    <property type="match status" value="1"/>
</dbReference>
<comment type="caution">
    <text evidence="2">The sequence shown here is derived from an EMBL/GenBank/DDBJ whole genome shotgun (WGS) entry which is preliminary data.</text>
</comment>
<evidence type="ECO:0000256" key="1">
    <source>
        <dbReference type="SAM" id="Phobius"/>
    </source>
</evidence>
<dbReference type="Proteomes" id="UP000070352">
    <property type="component" value="Unassembled WGS sequence"/>
</dbReference>
<sequence length="158" mass="17375">MLIWWILIILSFLISFIGIVMPVIPGVPFIWLGFAIYHYAISPLVGWQFWLTMLLFSALIFIVDFVASGSWVKKRGGSRQGAWAAVLGMIIGPLLIGPLGVIIGPFVLVITVEMMRGVQFKKAIQIGTASLIGLLGGSIAKVILQMVMIVLFIFRVID</sequence>
<feature type="transmembrane region" description="Helical" evidence="1">
    <location>
        <begin position="131"/>
        <end position="157"/>
    </location>
</feature>
<feature type="transmembrane region" description="Helical" evidence="1">
    <location>
        <begin position="49"/>
        <end position="71"/>
    </location>
</feature>
<dbReference type="EMBL" id="LSKU01000001">
    <property type="protein sequence ID" value="KXG44021.1"/>
    <property type="molecule type" value="Genomic_DNA"/>
</dbReference>
<keyword evidence="1" id="KW-0812">Transmembrane</keyword>
<dbReference type="AlphaFoldDB" id="A0A135L4X5"/>
<gene>
    <name evidence="2" type="ORF">U473_08385</name>
</gene>
<feature type="transmembrane region" description="Helical" evidence="1">
    <location>
        <begin position="6"/>
        <end position="37"/>
    </location>
</feature>
<dbReference type="STRING" id="1413211.U473_08385"/>
<evidence type="ECO:0000313" key="2">
    <source>
        <dbReference type="EMBL" id="KXG44021.1"/>
    </source>
</evidence>
<protein>
    <recommendedName>
        <fullName evidence="4">DUF456 domain-containing protein</fullName>
    </recommendedName>
</protein>
<keyword evidence="3" id="KW-1185">Reference proteome</keyword>
<evidence type="ECO:0000313" key="3">
    <source>
        <dbReference type="Proteomes" id="UP000070352"/>
    </source>
</evidence>